<reference evidence="10 11" key="1">
    <citation type="submission" date="2023-07" db="EMBL/GenBank/DDBJ databases">
        <title>Sequencing the genomes of 1000 actinobacteria strains.</title>
        <authorList>
            <person name="Klenk H.-P."/>
        </authorList>
    </citation>
    <scope>NUCLEOTIDE SEQUENCE [LARGE SCALE GENOMIC DNA]</scope>
    <source>
        <strain evidence="10 11">DSM 17163</strain>
    </source>
</reference>
<evidence type="ECO:0000256" key="6">
    <source>
        <dbReference type="ARBA" id="ARBA00023002"/>
    </source>
</evidence>
<dbReference type="PANTHER" id="PTHR23409">
    <property type="entry name" value="RIBONUCLEOSIDE-DIPHOSPHATE REDUCTASE SMALL CHAIN"/>
    <property type="match status" value="1"/>
</dbReference>
<evidence type="ECO:0000256" key="7">
    <source>
        <dbReference type="ARBA" id="ARBA00023004"/>
    </source>
</evidence>
<comment type="catalytic activity">
    <reaction evidence="9">
        <text>a 2'-deoxyribonucleoside 5'-diphosphate + [thioredoxin]-disulfide + H2O = a ribonucleoside 5'-diphosphate + [thioredoxin]-dithiol</text>
        <dbReference type="Rhea" id="RHEA:23252"/>
        <dbReference type="Rhea" id="RHEA-COMP:10698"/>
        <dbReference type="Rhea" id="RHEA-COMP:10700"/>
        <dbReference type="ChEBI" id="CHEBI:15377"/>
        <dbReference type="ChEBI" id="CHEBI:29950"/>
        <dbReference type="ChEBI" id="CHEBI:50058"/>
        <dbReference type="ChEBI" id="CHEBI:57930"/>
        <dbReference type="ChEBI" id="CHEBI:73316"/>
        <dbReference type="EC" id="1.17.4.1"/>
    </reaction>
</comment>
<dbReference type="Pfam" id="PF00268">
    <property type="entry name" value="Ribonuc_red_sm"/>
    <property type="match status" value="1"/>
</dbReference>
<dbReference type="InterPro" id="IPR033909">
    <property type="entry name" value="RNR_small"/>
</dbReference>
<dbReference type="EMBL" id="JAUSQX010000001">
    <property type="protein sequence ID" value="MDP9805822.1"/>
    <property type="molecule type" value="Genomic_DNA"/>
</dbReference>
<dbReference type="NCBIfam" id="NF010572">
    <property type="entry name" value="PRK13965.1"/>
    <property type="match status" value="1"/>
</dbReference>
<dbReference type="SUPFAM" id="SSF47240">
    <property type="entry name" value="Ferritin-like"/>
    <property type="match status" value="1"/>
</dbReference>
<keyword evidence="11" id="KW-1185">Reference proteome</keyword>
<dbReference type="EC" id="1.17.4.1" evidence="4"/>
<dbReference type="Proteomes" id="UP001243212">
    <property type="component" value="Unassembled WGS sequence"/>
</dbReference>
<dbReference type="InterPro" id="IPR009078">
    <property type="entry name" value="Ferritin-like_SF"/>
</dbReference>
<dbReference type="NCBIfam" id="TIGR04171">
    <property type="entry name" value="RNR_1b_NrdF"/>
    <property type="match status" value="1"/>
</dbReference>
<proteinExistence type="inferred from homology"/>
<dbReference type="CDD" id="cd01049">
    <property type="entry name" value="RNRR2"/>
    <property type="match status" value="1"/>
</dbReference>
<protein>
    <recommendedName>
        <fullName evidence="4">ribonucleoside-diphosphate reductase</fullName>
        <ecNumber evidence="4">1.17.4.1</ecNumber>
    </recommendedName>
</protein>
<evidence type="ECO:0000256" key="2">
    <source>
        <dbReference type="ARBA" id="ARBA00009303"/>
    </source>
</evidence>
<name>A0ABT9NEL8_9ACTO</name>
<keyword evidence="8" id="KW-0215">Deoxyribonucleotide synthesis</keyword>
<evidence type="ECO:0000256" key="1">
    <source>
        <dbReference type="ARBA" id="ARBA00001962"/>
    </source>
</evidence>
<dbReference type="GO" id="GO:0004748">
    <property type="term" value="F:ribonucleoside-diphosphate reductase activity, thioredoxin disulfide as acceptor"/>
    <property type="evidence" value="ECO:0007669"/>
    <property type="project" value="UniProtKB-EC"/>
</dbReference>
<evidence type="ECO:0000256" key="9">
    <source>
        <dbReference type="ARBA" id="ARBA00047754"/>
    </source>
</evidence>
<keyword evidence="5" id="KW-0479">Metal-binding</keyword>
<dbReference type="Gene3D" id="1.10.620.20">
    <property type="entry name" value="Ribonucleotide Reductase, subunit A"/>
    <property type="match status" value="1"/>
</dbReference>
<gene>
    <name evidence="10" type="ORF">J2S70_000404</name>
</gene>
<evidence type="ECO:0000313" key="10">
    <source>
        <dbReference type="EMBL" id="MDP9805822.1"/>
    </source>
</evidence>
<sequence>MTNKVPPHVPIRQATVTPPHYPKDPLARFRPIDWNTLVDEKDHEVWHRLTTNFWLPEKIPLANDIPSWMSLTDQERAATLRVFTGLTMLDTLQASVGEISQIQDARTEHEEAVYTNIAFMQAVHAKSYSSIFSTLSNSEDIEDAYRWVVNNDIAQKRLTIALEHYYGDDPLKSKATATLVSSLLLYPGFYLPLHWAARGKLMNSADMIRLILRDKAVHGYYSGYKYQRGLDTASAERKEDMRIFVDELSDDFYELEVAYTEEVYGPLGLADDATAFVRYNANKAYMNLGYEEKFTPEESAVKPEILAALAPDSTETHDFFSGSGSSYVIGVAEETEDSDWEF</sequence>
<dbReference type="InterPro" id="IPR000358">
    <property type="entry name" value="RNR_small_fam"/>
</dbReference>
<evidence type="ECO:0000256" key="5">
    <source>
        <dbReference type="ARBA" id="ARBA00022723"/>
    </source>
</evidence>
<evidence type="ECO:0000313" key="11">
    <source>
        <dbReference type="Proteomes" id="UP001243212"/>
    </source>
</evidence>
<comment type="cofactor">
    <cofactor evidence="1">
        <name>Fe cation</name>
        <dbReference type="ChEBI" id="CHEBI:24875"/>
    </cofactor>
</comment>
<evidence type="ECO:0000256" key="4">
    <source>
        <dbReference type="ARBA" id="ARBA00012274"/>
    </source>
</evidence>
<dbReference type="NCBIfam" id="NF007182">
    <property type="entry name" value="PRK09614.1-1"/>
    <property type="match status" value="1"/>
</dbReference>
<keyword evidence="6 10" id="KW-0560">Oxidoreductase</keyword>
<accession>A0ABT9NEL8</accession>
<comment type="subunit">
    <text evidence="3">Tetramer of two alpha and two beta subunits.</text>
</comment>
<dbReference type="RefSeq" id="WP_307682082.1">
    <property type="nucleotide sequence ID" value="NZ_JAUSQX010000001.1"/>
</dbReference>
<keyword evidence="7" id="KW-0408">Iron</keyword>
<evidence type="ECO:0000256" key="8">
    <source>
        <dbReference type="ARBA" id="ARBA00023116"/>
    </source>
</evidence>
<organism evidence="10 11">
    <name type="scientific">Trueperella bonasi</name>
    <dbReference type="NCBI Taxonomy" id="312286"/>
    <lineage>
        <taxon>Bacteria</taxon>
        <taxon>Bacillati</taxon>
        <taxon>Actinomycetota</taxon>
        <taxon>Actinomycetes</taxon>
        <taxon>Actinomycetales</taxon>
        <taxon>Actinomycetaceae</taxon>
        <taxon>Trueperella</taxon>
    </lineage>
</organism>
<dbReference type="PANTHER" id="PTHR23409:SF18">
    <property type="entry name" value="RIBONUCLEOSIDE-DIPHOSPHATE REDUCTASE SUBUNIT M2"/>
    <property type="match status" value="1"/>
</dbReference>
<dbReference type="InterPro" id="IPR012348">
    <property type="entry name" value="RNR-like"/>
</dbReference>
<comment type="caution">
    <text evidence="10">The sequence shown here is derived from an EMBL/GenBank/DDBJ whole genome shotgun (WGS) entry which is preliminary data.</text>
</comment>
<evidence type="ECO:0000256" key="3">
    <source>
        <dbReference type="ARBA" id="ARBA00011209"/>
    </source>
</evidence>
<comment type="similarity">
    <text evidence="2">Belongs to the ribonucleoside diphosphate reductase small chain family.</text>
</comment>
<dbReference type="InterPro" id="IPR026494">
    <property type="entry name" value="RNR_NrdF-like"/>
</dbReference>